<accession>A0A0F7V913</accession>
<keyword evidence="1" id="KW-0732">Signal</keyword>
<sequence>MAPASSLVLLLSLIPYCNGADDYVFVGDLAAPIPRWTTSVQNLTQRVTKPLWTSSKTRIGY</sequence>
<name>A0A0F7V913_PENBI</name>
<gene>
    <name evidence="2" type="ORF">PMG11_03117</name>
</gene>
<organism evidence="2 3">
    <name type="scientific">Penicillium brasilianum</name>
    <dbReference type="NCBI Taxonomy" id="104259"/>
    <lineage>
        <taxon>Eukaryota</taxon>
        <taxon>Fungi</taxon>
        <taxon>Dikarya</taxon>
        <taxon>Ascomycota</taxon>
        <taxon>Pezizomycotina</taxon>
        <taxon>Eurotiomycetes</taxon>
        <taxon>Eurotiomycetidae</taxon>
        <taxon>Eurotiales</taxon>
        <taxon>Aspergillaceae</taxon>
        <taxon>Penicillium</taxon>
    </lineage>
</organism>
<feature type="signal peptide" evidence="1">
    <location>
        <begin position="1"/>
        <end position="19"/>
    </location>
</feature>
<feature type="chain" id="PRO_5002523767" evidence="1">
    <location>
        <begin position="20"/>
        <end position="61"/>
    </location>
</feature>
<evidence type="ECO:0000313" key="2">
    <source>
        <dbReference type="EMBL" id="CEO58388.1"/>
    </source>
</evidence>
<proteinExistence type="predicted"/>
<evidence type="ECO:0000256" key="1">
    <source>
        <dbReference type="SAM" id="SignalP"/>
    </source>
</evidence>
<dbReference type="EMBL" id="CDHK01000003">
    <property type="protein sequence ID" value="CEO58388.1"/>
    <property type="molecule type" value="Genomic_DNA"/>
</dbReference>
<reference evidence="3" key="1">
    <citation type="journal article" date="2015" name="Genome Announc.">
        <title>Draft genome sequence of the fungus Penicillium brasilianum MG11.</title>
        <authorList>
            <person name="Horn F."/>
            <person name="Linde J."/>
            <person name="Mattern D.J."/>
            <person name="Walther G."/>
            <person name="Guthke R."/>
            <person name="Brakhage A.A."/>
            <person name="Valiante V."/>
        </authorList>
    </citation>
    <scope>NUCLEOTIDE SEQUENCE [LARGE SCALE GENOMIC DNA]</scope>
    <source>
        <strain evidence="3">MG11</strain>
    </source>
</reference>
<evidence type="ECO:0000313" key="3">
    <source>
        <dbReference type="Proteomes" id="UP000042958"/>
    </source>
</evidence>
<dbReference type="AlphaFoldDB" id="A0A0F7V913"/>
<protein>
    <submittedName>
        <fullName evidence="2">Uncharacterized protein</fullName>
    </submittedName>
</protein>
<dbReference type="Proteomes" id="UP000042958">
    <property type="component" value="Unassembled WGS sequence"/>
</dbReference>
<keyword evidence="3" id="KW-1185">Reference proteome</keyword>